<dbReference type="InterPro" id="IPR019405">
    <property type="entry name" value="Lactonase_7-beta_prop"/>
</dbReference>
<gene>
    <name evidence="2" type="ORF">NP064_02785</name>
</gene>
<protein>
    <submittedName>
        <fullName evidence="2">Lactonase family protein</fullName>
    </submittedName>
</protein>
<evidence type="ECO:0000313" key="2">
    <source>
        <dbReference type="EMBL" id="UUI75855.1"/>
    </source>
</evidence>
<dbReference type="Proteomes" id="UP001316189">
    <property type="component" value="Chromosome"/>
</dbReference>
<dbReference type="InterPro" id="IPR015943">
    <property type="entry name" value="WD40/YVTN_repeat-like_dom_sf"/>
</dbReference>
<evidence type="ECO:0000256" key="1">
    <source>
        <dbReference type="ARBA" id="ARBA00005564"/>
    </source>
</evidence>
<reference evidence="2 3" key="1">
    <citation type="submission" date="2022-07" db="EMBL/GenBank/DDBJ databases">
        <title>Novel species in genus cellulomonas.</title>
        <authorList>
            <person name="Ye L."/>
        </authorList>
    </citation>
    <scope>NUCLEOTIDE SEQUENCE [LARGE SCALE GENOMIC DNA]</scope>
    <source>
        <strain evidence="3">zg-Y338</strain>
    </source>
</reference>
<dbReference type="SUPFAM" id="SSF51004">
    <property type="entry name" value="C-terminal (heme d1) domain of cytochrome cd1-nitrite reductase"/>
    <property type="match status" value="1"/>
</dbReference>
<name>A0ABY5L1N4_9CELL</name>
<proteinExistence type="inferred from homology"/>
<dbReference type="EMBL" id="CP101988">
    <property type="protein sequence ID" value="UUI75855.1"/>
    <property type="molecule type" value="Genomic_DNA"/>
</dbReference>
<evidence type="ECO:0000313" key="3">
    <source>
        <dbReference type="Proteomes" id="UP001316189"/>
    </source>
</evidence>
<dbReference type="PANTHER" id="PTHR30344">
    <property type="entry name" value="6-PHOSPHOGLUCONOLACTONASE-RELATED"/>
    <property type="match status" value="1"/>
</dbReference>
<accession>A0ABY5L1N4</accession>
<dbReference type="RefSeq" id="WP_227568024.1">
    <property type="nucleotide sequence ID" value="NZ_CP101988.1"/>
</dbReference>
<dbReference type="Pfam" id="PF10282">
    <property type="entry name" value="Lactonase"/>
    <property type="match status" value="1"/>
</dbReference>
<keyword evidence="3" id="KW-1185">Reference proteome</keyword>
<sequence>MTEHTPPAPPPSSSAEAAPSIGLWVGTYPAAGAESPAGAGEGIWEVSLDPATGGLSGRQAVRTPAPSFVAAHPSGGVLYAVGEQEAGTVSVFTVTDPRSSDAAVALEHQATVSSGGASPCHLLLAPDARTLYVANYSSGTLAVLPLEPSGALAPEVLAGGPAQVFGHTGSGPRADRQESSHAHFVAFAPGGTHLLVSDLGADELRRYRVASDGLLAEDGIAARLPAGAGPRHLAFSADGRHAYVVGELDGAVHVLEWDEGSASGAPVQQVPLVDPPLTAQPSHIERDGDVLLVGVRGADLVVALRIGADGLLEREQGATALPGGCPRHHAVVGGWTVVAEQVPGALVTLRPDSRAVAHVLPVPSPACVAPRR</sequence>
<organism evidence="2 3">
    <name type="scientific">Cellulomonas chengniuliangii</name>
    <dbReference type="NCBI Taxonomy" id="2968084"/>
    <lineage>
        <taxon>Bacteria</taxon>
        <taxon>Bacillati</taxon>
        <taxon>Actinomycetota</taxon>
        <taxon>Actinomycetes</taxon>
        <taxon>Micrococcales</taxon>
        <taxon>Cellulomonadaceae</taxon>
        <taxon>Cellulomonas</taxon>
    </lineage>
</organism>
<dbReference type="InterPro" id="IPR011048">
    <property type="entry name" value="Haem_d1_sf"/>
</dbReference>
<comment type="similarity">
    <text evidence="1">Belongs to the cycloisomerase 2 family.</text>
</comment>
<dbReference type="InterPro" id="IPR050282">
    <property type="entry name" value="Cycloisomerase_2"/>
</dbReference>
<dbReference type="PANTHER" id="PTHR30344:SF1">
    <property type="entry name" value="6-PHOSPHOGLUCONOLACTONASE"/>
    <property type="match status" value="1"/>
</dbReference>
<dbReference type="Gene3D" id="2.130.10.10">
    <property type="entry name" value="YVTN repeat-like/Quinoprotein amine dehydrogenase"/>
    <property type="match status" value="1"/>
</dbReference>